<name>A0A915KRZ0_ROMCU</name>
<dbReference type="SUPFAM" id="SSF50494">
    <property type="entry name" value="Trypsin-like serine proteases"/>
    <property type="match status" value="1"/>
</dbReference>
<dbReference type="GO" id="GO:0004252">
    <property type="term" value="F:serine-type endopeptidase activity"/>
    <property type="evidence" value="ECO:0007669"/>
    <property type="project" value="InterPro"/>
</dbReference>
<dbReference type="InterPro" id="IPR001254">
    <property type="entry name" value="Trypsin_dom"/>
</dbReference>
<evidence type="ECO:0000259" key="1">
    <source>
        <dbReference type="PROSITE" id="PS50240"/>
    </source>
</evidence>
<reference evidence="3" key="1">
    <citation type="submission" date="2022-11" db="UniProtKB">
        <authorList>
            <consortium name="WormBaseParasite"/>
        </authorList>
    </citation>
    <scope>IDENTIFICATION</scope>
</reference>
<evidence type="ECO:0000313" key="3">
    <source>
        <dbReference type="WBParaSite" id="nRc.2.0.1.t41664-RA"/>
    </source>
</evidence>
<dbReference type="AlphaFoldDB" id="A0A915KRZ0"/>
<dbReference type="Gene3D" id="2.40.10.10">
    <property type="entry name" value="Trypsin-like serine proteases"/>
    <property type="match status" value="1"/>
</dbReference>
<sequence length="235" mass="26442">WVLTPAHCLYTADSPDRHFVLSTPNFVEIYKPDAEEASVNLVGRTTASKILRLKVHPNYQRPGDESLSKSRRYSSFDFAMLELDPPIRLSPHEQPINLPWTSECYQFVDNARCKVSSTKYFNDSSRLVFEPLMASSVLLPNGQCHKGPSFFCYEQQKTTPKTGGASSGHRRGTDGSGVVVKRNDFYELIGMILNAEEDWRTSKSSPSSSLISDTKINILTICEILQWINTTVTNN</sequence>
<dbReference type="WBParaSite" id="nRc.2.0.1.t41664-RA">
    <property type="protein sequence ID" value="nRc.2.0.1.t41664-RA"/>
    <property type="gene ID" value="nRc.2.0.1.g41664"/>
</dbReference>
<dbReference type="InterPro" id="IPR009003">
    <property type="entry name" value="Peptidase_S1_PA"/>
</dbReference>
<organism evidence="2 3">
    <name type="scientific">Romanomermis culicivorax</name>
    <name type="common">Nematode worm</name>
    <dbReference type="NCBI Taxonomy" id="13658"/>
    <lineage>
        <taxon>Eukaryota</taxon>
        <taxon>Metazoa</taxon>
        <taxon>Ecdysozoa</taxon>
        <taxon>Nematoda</taxon>
        <taxon>Enoplea</taxon>
        <taxon>Dorylaimia</taxon>
        <taxon>Mermithida</taxon>
        <taxon>Mermithoidea</taxon>
        <taxon>Mermithidae</taxon>
        <taxon>Romanomermis</taxon>
    </lineage>
</organism>
<proteinExistence type="predicted"/>
<accession>A0A915KRZ0</accession>
<feature type="domain" description="Peptidase S1" evidence="1">
    <location>
        <begin position="1"/>
        <end position="233"/>
    </location>
</feature>
<dbReference type="Pfam" id="PF00089">
    <property type="entry name" value="Trypsin"/>
    <property type="match status" value="1"/>
</dbReference>
<dbReference type="PROSITE" id="PS50240">
    <property type="entry name" value="TRYPSIN_DOM"/>
    <property type="match status" value="1"/>
</dbReference>
<protein>
    <submittedName>
        <fullName evidence="3">Peptidase S1 domain-containing protein</fullName>
    </submittedName>
</protein>
<dbReference type="InterPro" id="IPR043504">
    <property type="entry name" value="Peptidase_S1_PA_chymotrypsin"/>
</dbReference>
<keyword evidence="2" id="KW-1185">Reference proteome</keyword>
<evidence type="ECO:0000313" key="2">
    <source>
        <dbReference type="Proteomes" id="UP000887565"/>
    </source>
</evidence>
<dbReference type="Proteomes" id="UP000887565">
    <property type="component" value="Unplaced"/>
</dbReference>
<dbReference type="GO" id="GO:0006508">
    <property type="term" value="P:proteolysis"/>
    <property type="evidence" value="ECO:0007669"/>
    <property type="project" value="InterPro"/>
</dbReference>